<keyword evidence="2" id="KW-1185">Reference proteome</keyword>
<name>A0A392V3T8_9FABA</name>
<feature type="non-terminal residue" evidence="1">
    <location>
        <position position="1"/>
    </location>
</feature>
<evidence type="ECO:0000313" key="1">
    <source>
        <dbReference type="EMBL" id="MCI81909.1"/>
    </source>
</evidence>
<dbReference type="AlphaFoldDB" id="A0A392V3T8"/>
<accession>A0A392V3T8</accession>
<protein>
    <submittedName>
        <fullName evidence="1">Uncharacterized protein</fullName>
    </submittedName>
</protein>
<dbReference type="EMBL" id="LXQA011030529">
    <property type="protein sequence ID" value="MCI81909.1"/>
    <property type="molecule type" value="Genomic_DNA"/>
</dbReference>
<sequence length="45" mass="4501">KNLSFGCWYLGVAQLKPARGATGACQAARGAPDLALGAVDLVVGN</sequence>
<organism evidence="1 2">
    <name type="scientific">Trifolium medium</name>
    <dbReference type="NCBI Taxonomy" id="97028"/>
    <lineage>
        <taxon>Eukaryota</taxon>
        <taxon>Viridiplantae</taxon>
        <taxon>Streptophyta</taxon>
        <taxon>Embryophyta</taxon>
        <taxon>Tracheophyta</taxon>
        <taxon>Spermatophyta</taxon>
        <taxon>Magnoliopsida</taxon>
        <taxon>eudicotyledons</taxon>
        <taxon>Gunneridae</taxon>
        <taxon>Pentapetalae</taxon>
        <taxon>rosids</taxon>
        <taxon>fabids</taxon>
        <taxon>Fabales</taxon>
        <taxon>Fabaceae</taxon>
        <taxon>Papilionoideae</taxon>
        <taxon>50 kb inversion clade</taxon>
        <taxon>NPAAA clade</taxon>
        <taxon>Hologalegina</taxon>
        <taxon>IRL clade</taxon>
        <taxon>Trifolieae</taxon>
        <taxon>Trifolium</taxon>
    </lineage>
</organism>
<comment type="caution">
    <text evidence="1">The sequence shown here is derived from an EMBL/GenBank/DDBJ whole genome shotgun (WGS) entry which is preliminary data.</text>
</comment>
<proteinExistence type="predicted"/>
<dbReference type="Proteomes" id="UP000265520">
    <property type="component" value="Unassembled WGS sequence"/>
</dbReference>
<reference evidence="1 2" key="1">
    <citation type="journal article" date="2018" name="Front. Plant Sci.">
        <title>Red Clover (Trifolium pratense) and Zigzag Clover (T. medium) - A Picture of Genomic Similarities and Differences.</title>
        <authorList>
            <person name="Dluhosova J."/>
            <person name="Istvanek J."/>
            <person name="Nedelnik J."/>
            <person name="Repkova J."/>
        </authorList>
    </citation>
    <scope>NUCLEOTIDE SEQUENCE [LARGE SCALE GENOMIC DNA]</scope>
    <source>
        <strain evidence="2">cv. 10/8</strain>
        <tissue evidence="1">Leaf</tissue>
    </source>
</reference>
<evidence type="ECO:0000313" key="2">
    <source>
        <dbReference type="Proteomes" id="UP000265520"/>
    </source>
</evidence>